<evidence type="ECO:0000313" key="1">
    <source>
        <dbReference type="EMBL" id="CAF5188428.1"/>
    </source>
</evidence>
<feature type="non-terminal residue" evidence="1">
    <location>
        <position position="139"/>
    </location>
</feature>
<dbReference type="Proteomes" id="UP000681720">
    <property type="component" value="Unassembled WGS sequence"/>
</dbReference>
<evidence type="ECO:0000313" key="2">
    <source>
        <dbReference type="Proteomes" id="UP000681720"/>
    </source>
</evidence>
<comment type="caution">
    <text evidence="1">The sequence shown here is derived from an EMBL/GenBank/DDBJ whole genome shotgun (WGS) entry which is preliminary data.</text>
</comment>
<name>A0A8S3HWA2_9BILA</name>
<sequence length="139" mass="16022">HFLSAILGTTSGQLIVMDHHGNTTEMLPISTQSIRQLMYSCNKFYPEAPDNNATKFNNDDYILACSLENGQILFLQNYQDRSPISVNTELQNIKMDWSTSNEILAVGGHQRLNDTNYRNEIIFYNRRGEFLHRAHLPQM</sequence>
<dbReference type="EMBL" id="CAJOBJ010335539">
    <property type="protein sequence ID" value="CAF5188428.1"/>
    <property type="molecule type" value="Genomic_DNA"/>
</dbReference>
<organism evidence="1 2">
    <name type="scientific">Rotaria magnacalcarata</name>
    <dbReference type="NCBI Taxonomy" id="392030"/>
    <lineage>
        <taxon>Eukaryota</taxon>
        <taxon>Metazoa</taxon>
        <taxon>Spiralia</taxon>
        <taxon>Gnathifera</taxon>
        <taxon>Rotifera</taxon>
        <taxon>Eurotatoria</taxon>
        <taxon>Bdelloidea</taxon>
        <taxon>Philodinida</taxon>
        <taxon>Philodinidae</taxon>
        <taxon>Rotaria</taxon>
    </lineage>
</organism>
<gene>
    <name evidence="1" type="ORF">GIL414_LOCUS72044</name>
</gene>
<proteinExistence type="predicted"/>
<accession>A0A8S3HWA2</accession>
<reference evidence="1" key="1">
    <citation type="submission" date="2021-02" db="EMBL/GenBank/DDBJ databases">
        <authorList>
            <person name="Nowell W R."/>
        </authorList>
    </citation>
    <scope>NUCLEOTIDE SEQUENCE</scope>
</reference>
<protein>
    <submittedName>
        <fullName evidence="1">Uncharacterized protein</fullName>
    </submittedName>
</protein>
<feature type="non-terminal residue" evidence="1">
    <location>
        <position position="1"/>
    </location>
</feature>
<dbReference type="AlphaFoldDB" id="A0A8S3HWA2"/>